<name>A0A5N7AVL8_9EURO</name>
<dbReference type="GO" id="GO:0032259">
    <property type="term" value="P:methylation"/>
    <property type="evidence" value="ECO:0007669"/>
    <property type="project" value="InterPro"/>
</dbReference>
<dbReference type="AlphaFoldDB" id="A0A5N7AVL8"/>
<protein>
    <recommendedName>
        <fullName evidence="1">Ribosomal RNA methyltransferase FtsJ domain-containing protein</fullName>
    </recommendedName>
</protein>
<dbReference type="SUPFAM" id="SSF53335">
    <property type="entry name" value="S-adenosyl-L-methionine-dependent methyltransferases"/>
    <property type="match status" value="1"/>
</dbReference>
<dbReference type="InterPro" id="IPR002877">
    <property type="entry name" value="RNA_MeTrfase_FtsJ_dom"/>
</dbReference>
<dbReference type="Proteomes" id="UP000326198">
    <property type="component" value="Unassembled WGS sequence"/>
</dbReference>
<gene>
    <name evidence="2" type="ORF">BDV26DRAFT_55331</name>
</gene>
<sequence>MAAQRSLYQVPPPAGTARYPMHTSAYVGNAFPDFGRQVTAQSTPMHHDVEVQRFIDAIVQYLLREVPEFRRLSELRTKGWHNPKGDRFFEKQRHTADHADEKTAQHFYRMMTTIGHDMNRRTDGFQIKATGSDPHCILDMCMAPGGFLAAALTVNPEARAKGFSLPRREGGHDVRLPKSVNVSLKFLDITLLAADMGRVEIPHDHPDAANFLPRQFTPGEAFDLVLCDGQVLRGHDRAAYRARREVSRLTLTQLALGLEHVKPGGTMIILLHKLEAPDTVQLLYTFASFSSVQLFKHVRFHAKRSSFYLLATNIRSNCLEAAMAVGEWKRLWDIATFGTDETYHQARQQCSSQIHVILEEFGPTLARMGRPVWNIQANALAKAPFLK</sequence>
<evidence type="ECO:0000313" key="3">
    <source>
        <dbReference type="Proteomes" id="UP000326198"/>
    </source>
</evidence>
<evidence type="ECO:0000259" key="1">
    <source>
        <dbReference type="Pfam" id="PF01728"/>
    </source>
</evidence>
<dbReference type="InterPro" id="IPR029063">
    <property type="entry name" value="SAM-dependent_MTases_sf"/>
</dbReference>
<feature type="domain" description="Ribosomal RNA methyltransferase FtsJ" evidence="1">
    <location>
        <begin position="135"/>
        <end position="312"/>
    </location>
</feature>
<dbReference type="EMBL" id="ML736301">
    <property type="protein sequence ID" value="KAE8373882.1"/>
    <property type="molecule type" value="Genomic_DNA"/>
</dbReference>
<reference evidence="2 3" key="1">
    <citation type="submission" date="2019-04" db="EMBL/GenBank/DDBJ databases">
        <title>Friends and foes A comparative genomics studyof 23 Aspergillus species from section Flavi.</title>
        <authorList>
            <consortium name="DOE Joint Genome Institute"/>
            <person name="Kjaerbolling I."/>
            <person name="Vesth T."/>
            <person name="Frisvad J.C."/>
            <person name="Nybo J.L."/>
            <person name="Theobald S."/>
            <person name="Kildgaard S."/>
            <person name="Isbrandt T."/>
            <person name="Kuo A."/>
            <person name="Sato A."/>
            <person name="Lyhne E.K."/>
            <person name="Kogle M.E."/>
            <person name="Wiebenga A."/>
            <person name="Kun R.S."/>
            <person name="Lubbers R.J."/>
            <person name="Makela M.R."/>
            <person name="Barry K."/>
            <person name="Chovatia M."/>
            <person name="Clum A."/>
            <person name="Daum C."/>
            <person name="Haridas S."/>
            <person name="He G."/>
            <person name="LaButti K."/>
            <person name="Lipzen A."/>
            <person name="Mondo S."/>
            <person name="Riley R."/>
            <person name="Salamov A."/>
            <person name="Simmons B.A."/>
            <person name="Magnuson J.K."/>
            <person name="Henrissat B."/>
            <person name="Mortensen U.H."/>
            <person name="Larsen T.O."/>
            <person name="Devries R.P."/>
            <person name="Grigoriev I.V."/>
            <person name="Machida M."/>
            <person name="Baker S.E."/>
            <person name="Andersen M.R."/>
        </authorList>
    </citation>
    <scope>NUCLEOTIDE SEQUENCE [LARGE SCALE GENOMIC DNA]</scope>
    <source>
        <strain evidence="2 3">IBT 29228</strain>
    </source>
</reference>
<keyword evidence="3" id="KW-1185">Reference proteome</keyword>
<accession>A0A5N7AVL8</accession>
<dbReference type="OrthoDB" id="417125at2759"/>
<evidence type="ECO:0000313" key="2">
    <source>
        <dbReference type="EMBL" id="KAE8373882.1"/>
    </source>
</evidence>
<dbReference type="Gene3D" id="3.40.50.150">
    <property type="entry name" value="Vaccinia Virus protein VP39"/>
    <property type="match status" value="1"/>
</dbReference>
<dbReference type="Pfam" id="PF01728">
    <property type="entry name" value="FtsJ"/>
    <property type="match status" value="1"/>
</dbReference>
<proteinExistence type="predicted"/>
<dbReference type="GO" id="GO:0008168">
    <property type="term" value="F:methyltransferase activity"/>
    <property type="evidence" value="ECO:0007669"/>
    <property type="project" value="InterPro"/>
</dbReference>
<organism evidence="2 3">
    <name type="scientific">Aspergillus bertholletiae</name>
    <dbReference type="NCBI Taxonomy" id="1226010"/>
    <lineage>
        <taxon>Eukaryota</taxon>
        <taxon>Fungi</taxon>
        <taxon>Dikarya</taxon>
        <taxon>Ascomycota</taxon>
        <taxon>Pezizomycotina</taxon>
        <taxon>Eurotiomycetes</taxon>
        <taxon>Eurotiomycetidae</taxon>
        <taxon>Eurotiales</taxon>
        <taxon>Aspergillaceae</taxon>
        <taxon>Aspergillus</taxon>
        <taxon>Aspergillus subgen. Circumdati</taxon>
    </lineage>
</organism>